<dbReference type="InterPro" id="IPR052761">
    <property type="entry name" value="Fungal_Detox/Toxin_TFs"/>
</dbReference>
<feature type="domain" description="Xylanolytic transcriptional activator regulatory" evidence="3">
    <location>
        <begin position="223"/>
        <end position="296"/>
    </location>
</feature>
<name>A0A8E2E6U0_9PEZI</name>
<feature type="compositionally biased region" description="Polar residues" evidence="2">
    <location>
        <begin position="63"/>
        <end position="74"/>
    </location>
</feature>
<dbReference type="AlphaFoldDB" id="A0A8E2E6U0"/>
<dbReference type="PANTHER" id="PTHR47425:SF3">
    <property type="entry name" value="ZN(II)2CYS6 TRANSCRIPTION FACTOR (EUROFUNG)"/>
    <property type="match status" value="1"/>
</dbReference>
<organism evidence="4 5">
    <name type="scientific">Lepidopterella palustris CBS 459.81</name>
    <dbReference type="NCBI Taxonomy" id="1314670"/>
    <lineage>
        <taxon>Eukaryota</taxon>
        <taxon>Fungi</taxon>
        <taxon>Dikarya</taxon>
        <taxon>Ascomycota</taxon>
        <taxon>Pezizomycotina</taxon>
        <taxon>Dothideomycetes</taxon>
        <taxon>Pleosporomycetidae</taxon>
        <taxon>Mytilinidiales</taxon>
        <taxon>Argynnaceae</taxon>
        <taxon>Lepidopterella</taxon>
    </lineage>
</organism>
<dbReference type="GO" id="GO:0006351">
    <property type="term" value="P:DNA-templated transcription"/>
    <property type="evidence" value="ECO:0007669"/>
    <property type="project" value="InterPro"/>
</dbReference>
<dbReference type="Proteomes" id="UP000250266">
    <property type="component" value="Unassembled WGS sequence"/>
</dbReference>
<evidence type="ECO:0000259" key="3">
    <source>
        <dbReference type="SMART" id="SM00906"/>
    </source>
</evidence>
<evidence type="ECO:0000313" key="4">
    <source>
        <dbReference type="EMBL" id="OCK78238.1"/>
    </source>
</evidence>
<evidence type="ECO:0000256" key="2">
    <source>
        <dbReference type="SAM" id="MobiDB-lite"/>
    </source>
</evidence>
<dbReference type="PANTHER" id="PTHR47425">
    <property type="entry name" value="FARB-RELATED"/>
    <property type="match status" value="1"/>
</dbReference>
<keyword evidence="1" id="KW-0539">Nucleus</keyword>
<dbReference type="CDD" id="cd12148">
    <property type="entry name" value="fungal_TF_MHR"/>
    <property type="match status" value="1"/>
</dbReference>
<feature type="region of interest" description="Disordered" evidence="2">
    <location>
        <begin position="1"/>
        <end position="74"/>
    </location>
</feature>
<dbReference type="Pfam" id="PF04082">
    <property type="entry name" value="Fungal_trans"/>
    <property type="match status" value="1"/>
</dbReference>
<feature type="region of interest" description="Disordered" evidence="2">
    <location>
        <begin position="553"/>
        <end position="595"/>
    </location>
</feature>
<sequence>MPSPPAANPPGLAESPKRKASEMPPEGSVKRRAPRACLTWEMSEENGSSSAAAPDLSIAHNGHSASSTPPSLDQQAHRYPRYIRPLPAHIGSEDIDYLAKKDALTIPSDELRGLLLRHYVQYVHPFMPILDLEDFLIRIARDDPAKPISFLLFQAVMFVSVAFVPIESLHEAGFTSRKAARKIFFQRVRLLYGLDCEDDRVSLLQALLLMTYWYENPQDIKDTWYWMGISISLAQVLGVHRNPEHLKISPRAKRMHKRIWWSCYIRDRLLALGIRRPTRIRQQDFNVPMLTPDDFETPSIPHGILRSVCDWPLLQDADLQKTMAMALIEMAKLCVCIGNVLLSQYSILGDTATRAEADPTTMVIPRHSIEQIQDLARCDVELAEWYQSLNPDCRYKALGARSFRYLDENKRITRLHQAQLHMIYLTAVTVLHRPQALQSYSSGGEDGPSSRHSRSKVTEAAAGISDIAYDLHNQGHLCYLSTSSIPAILWATFGHLTDISSARDGVHFSSIGRFYQCLQALEELRAMYASADHAVWFLEAVIKRNDIRIPGLSIGRGANSASRNSESGSRSTKSMASLQRSGSSTTNGDRSHPDLITNGISSPFSLCNALMPTSNTTRSDYQPSEEQIHASSQPLDVSNIDMGEYWQQSLMDFDNNLSSYVVPTPGKSYGGQRLMDMGDTIIVNPHWT</sequence>
<gene>
    <name evidence="4" type="ORF">K432DRAFT_357177</name>
</gene>
<protein>
    <recommendedName>
        <fullName evidence="3">Xylanolytic transcriptional activator regulatory domain-containing protein</fullName>
    </recommendedName>
</protein>
<dbReference type="GO" id="GO:0003677">
    <property type="term" value="F:DNA binding"/>
    <property type="evidence" value="ECO:0007669"/>
    <property type="project" value="InterPro"/>
</dbReference>
<dbReference type="EMBL" id="KV745072">
    <property type="protein sequence ID" value="OCK78238.1"/>
    <property type="molecule type" value="Genomic_DNA"/>
</dbReference>
<keyword evidence="5" id="KW-1185">Reference proteome</keyword>
<feature type="compositionally biased region" description="Polar residues" evidence="2">
    <location>
        <begin position="572"/>
        <end position="588"/>
    </location>
</feature>
<reference evidence="4 5" key="1">
    <citation type="journal article" date="2016" name="Nat. Commun.">
        <title>Ectomycorrhizal ecology is imprinted in the genome of the dominant symbiotic fungus Cenococcum geophilum.</title>
        <authorList>
            <consortium name="DOE Joint Genome Institute"/>
            <person name="Peter M."/>
            <person name="Kohler A."/>
            <person name="Ohm R.A."/>
            <person name="Kuo A."/>
            <person name="Krutzmann J."/>
            <person name="Morin E."/>
            <person name="Arend M."/>
            <person name="Barry K.W."/>
            <person name="Binder M."/>
            <person name="Choi C."/>
            <person name="Clum A."/>
            <person name="Copeland A."/>
            <person name="Grisel N."/>
            <person name="Haridas S."/>
            <person name="Kipfer T."/>
            <person name="LaButti K."/>
            <person name="Lindquist E."/>
            <person name="Lipzen A."/>
            <person name="Maire R."/>
            <person name="Meier B."/>
            <person name="Mihaltcheva S."/>
            <person name="Molinier V."/>
            <person name="Murat C."/>
            <person name="Poggeler S."/>
            <person name="Quandt C.A."/>
            <person name="Sperisen C."/>
            <person name="Tritt A."/>
            <person name="Tisserant E."/>
            <person name="Crous P.W."/>
            <person name="Henrissat B."/>
            <person name="Nehls U."/>
            <person name="Egli S."/>
            <person name="Spatafora J.W."/>
            <person name="Grigoriev I.V."/>
            <person name="Martin F.M."/>
        </authorList>
    </citation>
    <scope>NUCLEOTIDE SEQUENCE [LARGE SCALE GENOMIC DNA]</scope>
    <source>
        <strain evidence="4 5">CBS 459.81</strain>
    </source>
</reference>
<dbReference type="GO" id="GO:0008270">
    <property type="term" value="F:zinc ion binding"/>
    <property type="evidence" value="ECO:0007669"/>
    <property type="project" value="InterPro"/>
</dbReference>
<proteinExistence type="predicted"/>
<feature type="compositionally biased region" description="Low complexity" evidence="2">
    <location>
        <begin position="557"/>
        <end position="571"/>
    </location>
</feature>
<dbReference type="OrthoDB" id="4451586at2759"/>
<dbReference type="InterPro" id="IPR007219">
    <property type="entry name" value="XnlR_reg_dom"/>
</dbReference>
<accession>A0A8E2E6U0</accession>
<evidence type="ECO:0000256" key="1">
    <source>
        <dbReference type="ARBA" id="ARBA00023242"/>
    </source>
</evidence>
<dbReference type="SMART" id="SM00906">
    <property type="entry name" value="Fungal_trans"/>
    <property type="match status" value="1"/>
</dbReference>
<evidence type="ECO:0000313" key="5">
    <source>
        <dbReference type="Proteomes" id="UP000250266"/>
    </source>
</evidence>